<keyword evidence="2" id="KW-0812">Transmembrane</keyword>
<sequence length="193" mass="20073">MNTLSMNATFKPLGLSKPLSTRRVSPKASRQAPKQPARQTSVVVAAASESDSIKSKAVAALVAGALLLSSVAPDAAEAARSAGRAGGRSFSSRSAPARSAPQATTTINRTTVVTAPSVYASPFGFSPFGFSPFGYGGFGFGVPIFGFGSGIISLMLGLFMVQFLFSVVAGFLGNRDEDEAPIKRDKRNDFDDL</sequence>
<protein>
    <submittedName>
        <fullName evidence="3">Uncharacterized protein</fullName>
    </submittedName>
</protein>
<dbReference type="Proteomes" id="UP001190700">
    <property type="component" value="Unassembled WGS sequence"/>
</dbReference>
<feature type="transmembrane region" description="Helical" evidence="2">
    <location>
        <begin position="151"/>
        <end position="173"/>
    </location>
</feature>
<keyword evidence="2" id="KW-0472">Membrane</keyword>
<name>A0AAE0H1K2_9CHLO</name>
<keyword evidence="4" id="KW-1185">Reference proteome</keyword>
<reference evidence="3 4" key="1">
    <citation type="journal article" date="2015" name="Genome Biol. Evol.">
        <title>Comparative Genomics of a Bacterivorous Green Alga Reveals Evolutionary Causalities and Consequences of Phago-Mixotrophic Mode of Nutrition.</title>
        <authorList>
            <person name="Burns J.A."/>
            <person name="Paasch A."/>
            <person name="Narechania A."/>
            <person name="Kim E."/>
        </authorList>
    </citation>
    <scope>NUCLEOTIDE SEQUENCE [LARGE SCALE GENOMIC DNA]</scope>
    <source>
        <strain evidence="3 4">PLY_AMNH</strain>
    </source>
</reference>
<dbReference type="PANTHER" id="PTHR37768:SF2">
    <property type="entry name" value="OS06G0694800 PROTEIN"/>
    <property type="match status" value="1"/>
</dbReference>
<dbReference type="PANTHER" id="PTHR37768">
    <property type="entry name" value="OS06G0694800 PROTEIN"/>
    <property type="match status" value="1"/>
</dbReference>
<feature type="region of interest" description="Disordered" evidence="1">
    <location>
        <begin position="1"/>
        <end position="40"/>
    </location>
</feature>
<comment type="caution">
    <text evidence="3">The sequence shown here is derived from an EMBL/GenBank/DDBJ whole genome shotgun (WGS) entry which is preliminary data.</text>
</comment>
<organism evidence="3 4">
    <name type="scientific">Cymbomonas tetramitiformis</name>
    <dbReference type="NCBI Taxonomy" id="36881"/>
    <lineage>
        <taxon>Eukaryota</taxon>
        <taxon>Viridiplantae</taxon>
        <taxon>Chlorophyta</taxon>
        <taxon>Pyramimonadophyceae</taxon>
        <taxon>Pyramimonadales</taxon>
        <taxon>Pyramimonadaceae</taxon>
        <taxon>Cymbomonas</taxon>
    </lineage>
</organism>
<evidence type="ECO:0000256" key="1">
    <source>
        <dbReference type="SAM" id="MobiDB-lite"/>
    </source>
</evidence>
<evidence type="ECO:0000313" key="3">
    <source>
        <dbReference type="EMBL" id="KAK3288179.1"/>
    </source>
</evidence>
<evidence type="ECO:0000313" key="4">
    <source>
        <dbReference type="Proteomes" id="UP001190700"/>
    </source>
</evidence>
<feature type="region of interest" description="Disordered" evidence="1">
    <location>
        <begin position="85"/>
        <end position="106"/>
    </location>
</feature>
<gene>
    <name evidence="3" type="ORF">CYMTET_4335</name>
</gene>
<proteinExistence type="predicted"/>
<dbReference type="EMBL" id="LGRX02000563">
    <property type="protein sequence ID" value="KAK3288179.1"/>
    <property type="molecule type" value="Genomic_DNA"/>
</dbReference>
<keyword evidence="2" id="KW-1133">Transmembrane helix</keyword>
<accession>A0AAE0H1K2</accession>
<dbReference type="AlphaFoldDB" id="A0AAE0H1K2"/>
<evidence type="ECO:0000256" key="2">
    <source>
        <dbReference type="SAM" id="Phobius"/>
    </source>
</evidence>